<evidence type="ECO:0000313" key="3">
    <source>
        <dbReference type="Proteomes" id="UP001596042"/>
    </source>
</evidence>
<accession>A0ABV9H420</accession>
<evidence type="ECO:0000313" key="2">
    <source>
        <dbReference type="EMBL" id="MFC4624240.1"/>
    </source>
</evidence>
<organism evidence="2 3">
    <name type="scientific">Daeguia caeni</name>
    <dbReference type="NCBI Taxonomy" id="439612"/>
    <lineage>
        <taxon>Bacteria</taxon>
        <taxon>Pseudomonadati</taxon>
        <taxon>Pseudomonadota</taxon>
        <taxon>Alphaproteobacteria</taxon>
        <taxon>Hyphomicrobiales</taxon>
        <taxon>Brucellaceae</taxon>
        <taxon>Daeguia</taxon>
    </lineage>
</organism>
<proteinExistence type="predicted"/>
<comment type="caution">
    <text evidence="2">The sequence shown here is derived from an EMBL/GenBank/DDBJ whole genome shotgun (WGS) entry which is preliminary data.</text>
</comment>
<protein>
    <submittedName>
        <fullName evidence="2">DUF6950 family protein</fullName>
    </submittedName>
</protein>
<dbReference type="Proteomes" id="UP001596042">
    <property type="component" value="Unassembled WGS sequence"/>
</dbReference>
<feature type="domain" description="DUF6950" evidence="1">
    <location>
        <begin position="1"/>
        <end position="134"/>
    </location>
</feature>
<reference evidence="3" key="1">
    <citation type="journal article" date="2019" name="Int. J. Syst. Evol. Microbiol.">
        <title>The Global Catalogue of Microorganisms (GCM) 10K type strain sequencing project: providing services to taxonomists for standard genome sequencing and annotation.</title>
        <authorList>
            <consortium name="The Broad Institute Genomics Platform"/>
            <consortium name="The Broad Institute Genome Sequencing Center for Infectious Disease"/>
            <person name="Wu L."/>
            <person name="Ma J."/>
        </authorList>
    </citation>
    <scope>NUCLEOTIDE SEQUENCE [LARGE SCALE GENOMIC DNA]</scope>
    <source>
        <strain evidence="3">CGMCC 1.15731</strain>
    </source>
</reference>
<dbReference type="EMBL" id="JBHSEL010000031">
    <property type="protein sequence ID" value="MFC4624240.1"/>
    <property type="molecule type" value="Genomic_DNA"/>
</dbReference>
<dbReference type="Pfam" id="PF22262">
    <property type="entry name" value="DUF6950"/>
    <property type="match status" value="1"/>
</dbReference>
<sequence length="135" mass="14834">MRHPDWEKRLVAVTEAHINTPLVWGQSDCLLTVADAIEAVTGEDPAKDIRGKYKSKVGAYRLIKKQGFSDLVGVFTDRYETVPVALAARGDAGIFVNEAGDQTAGYFCEYGFAVKGEEGLRLLPRMMATHAFRIG</sequence>
<name>A0ABV9H420_9HYPH</name>
<dbReference type="RefSeq" id="WP_374832995.1">
    <property type="nucleotide sequence ID" value="NZ_JBHEEZ010000020.1"/>
</dbReference>
<keyword evidence="3" id="KW-1185">Reference proteome</keyword>
<gene>
    <name evidence="2" type="ORF">ACFO1V_03190</name>
</gene>
<dbReference type="InterPro" id="IPR053802">
    <property type="entry name" value="DUF6950"/>
</dbReference>
<evidence type="ECO:0000259" key="1">
    <source>
        <dbReference type="Pfam" id="PF22262"/>
    </source>
</evidence>